<feature type="non-terminal residue" evidence="1">
    <location>
        <position position="462"/>
    </location>
</feature>
<proteinExistence type="predicted"/>
<comment type="caution">
    <text evidence="1">The sequence shown here is derived from an EMBL/GenBank/DDBJ whole genome shotgun (WGS) entry which is preliminary data.</text>
</comment>
<protein>
    <submittedName>
        <fullName evidence="1">Uncharacterized protein</fullName>
    </submittedName>
</protein>
<dbReference type="EMBL" id="SNRW01028457">
    <property type="protein sequence ID" value="KAA6359388.1"/>
    <property type="molecule type" value="Genomic_DNA"/>
</dbReference>
<name>A0A5J4TM48_9EUKA</name>
<accession>A0A5J4TM48</accession>
<evidence type="ECO:0000313" key="2">
    <source>
        <dbReference type="Proteomes" id="UP000324800"/>
    </source>
</evidence>
<dbReference type="Proteomes" id="UP000324800">
    <property type="component" value="Unassembled WGS sequence"/>
</dbReference>
<evidence type="ECO:0000313" key="1">
    <source>
        <dbReference type="EMBL" id="KAA6359388.1"/>
    </source>
</evidence>
<dbReference type="SUPFAM" id="SSF51126">
    <property type="entry name" value="Pectin lyase-like"/>
    <property type="match status" value="2"/>
</dbReference>
<reference evidence="1 2" key="1">
    <citation type="submission" date="2019-03" db="EMBL/GenBank/DDBJ databases">
        <title>Single cell metagenomics reveals metabolic interactions within the superorganism composed of flagellate Streblomastix strix and complex community of Bacteroidetes bacteria on its surface.</title>
        <authorList>
            <person name="Treitli S.C."/>
            <person name="Kolisko M."/>
            <person name="Husnik F."/>
            <person name="Keeling P."/>
            <person name="Hampl V."/>
        </authorList>
    </citation>
    <scope>NUCLEOTIDE SEQUENCE [LARGE SCALE GENOMIC DNA]</scope>
    <source>
        <strain evidence="1">ST1C</strain>
    </source>
</reference>
<organism evidence="1 2">
    <name type="scientific">Streblomastix strix</name>
    <dbReference type="NCBI Taxonomy" id="222440"/>
    <lineage>
        <taxon>Eukaryota</taxon>
        <taxon>Metamonada</taxon>
        <taxon>Preaxostyla</taxon>
        <taxon>Oxymonadida</taxon>
        <taxon>Streblomastigidae</taxon>
        <taxon>Streblomastix</taxon>
    </lineage>
</organism>
<sequence>MNIKAGIYEESEIKIVSERITMKGEGIGNTTIQNKDSSCVLSIETDNKFCKMEIIGITFEQVNIGTLVGDNALMMIQYGEINIIQCSFKQMNSITPSNIPFIRNYCKNTILSQVSFSNSNFNSINSISSIEVVSGGGLRLEICQFINISSASVINVDLSDTFSDLILRDCKFNQCTNTLEGSIVVTNSMVNNPTISKVQQILISPFSTFTRCEFTSNIQNGGVNFLGNYIQIGFVQCVFDSTSTISYSEQWNNPNGNEIKSYSFGGCTGNASSESISISTTGSLYSSIIQAINQKTQGGQSLLTLQIGSGTWEDDGLMIGARSISMEGAGINETILMNKITTRIWLACIIGGKLAIQNAQLRQASANLFYGGLLLLRGDGIIDLTNVVIKQRELVLNQTSNTIYATAGNIIITNCSIEKASFKNDYLSSIHSATIYCEDKFGSLSITQTNISQQLTSFINPP</sequence>
<dbReference type="InterPro" id="IPR011050">
    <property type="entry name" value="Pectin_lyase_fold/virulence"/>
</dbReference>
<gene>
    <name evidence="1" type="ORF">EZS28_045085</name>
</gene>
<dbReference type="AlphaFoldDB" id="A0A5J4TM48"/>